<evidence type="ECO:0000259" key="2">
    <source>
        <dbReference type="Pfam" id="PF21924"/>
    </source>
</evidence>
<dbReference type="InterPro" id="IPR014751">
    <property type="entry name" value="XRCC4-like_C"/>
</dbReference>
<name>A0A9Q8ZDE4_CURCL</name>
<proteinExistence type="predicted"/>
<evidence type="ECO:0000313" key="4">
    <source>
        <dbReference type="Proteomes" id="UP001056012"/>
    </source>
</evidence>
<evidence type="ECO:0000313" key="3">
    <source>
        <dbReference type="EMBL" id="USP80579.1"/>
    </source>
</evidence>
<feature type="compositionally biased region" description="Basic residues" evidence="1">
    <location>
        <begin position="232"/>
        <end position="241"/>
    </location>
</feature>
<dbReference type="OrthoDB" id="8064436at2759"/>
<dbReference type="InterPro" id="IPR053962">
    <property type="entry name" value="XRCC4_CC"/>
</dbReference>
<feature type="compositionally biased region" description="Acidic residues" evidence="1">
    <location>
        <begin position="361"/>
        <end position="370"/>
    </location>
</feature>
<feature type="compositionally biased region" description="Polar residues" evidence="1">
    <location>
        <begin position="298"/>
        <end position="318"/>
    </location>
</feature>
<evidence type="ECO:0000256" key="1">
    <source>
        <dbReference type="SAM" id="MobiDB-lite"/>
    </source>
</evidence>
<organism evidence="3 4">
    <name type="scientific">Curvularia clavata</name>
    <dbReference type="NCBI Taxonomy" id="95742"/>
    <lineage>
        <taxon>Eukaryota</taxon>
        <taxon>Fungi</taxon>
        <taxon>Dikarya</taxon>
        <taxon>Ascomycota</taxon>
        <taxon>Pezizomycotina</taxon>
        <taxon>Dothideomycetes</taxon>
        <taxon>Pleosporomycetidae</taxon>
        <taxon>Pleosporales</taxon>
        <taxon>Pleosporineae</taxon>
        <taxon>Pleosporaceae</taxon>
        <taxon>Curvularia</taxon>
    </lineage>
</organism>
<keyword evidence="4" id="KW-1185">Reference proteome</keyword>
<dbReference type="EMBL" id="CP089279">
    <property type="protein sequence ID" value="USP80579.1"/>
    <property type="molecule type" value="Genomic_DNA"/>
</dbReference>
<feature type="compositionally biased region" description="Acidic residues" evidence="1">
    <location>
        <begin position="286"/>
        <end position="296"/>
    </location>
</feature>
<dbReference type="PANTHER" id="PTHR42067">
    <property type="entry name" value="YALI0C15378P"/>
    <property type="match status" value="1"/>
</dbReference>
<dbReference type="Proteomes" id="UP001056012">
    <property type="component" value="Chromosome 6"/>
</dbReference>
<dbReference type="Pfam" id="PF21924">
    <property type="entry name" value="XRCC4_CC"/>
    <property type="match status" value="1"/>
</dbReference>
<protein>
    <recommendedName>
        <fullName evidence="2">XRCC4 coiled-coil domain-containing protein</fullName>
    </recommendedName>
</protein>
<feature type="compositionally biased region" description="Polar residues" evidence="1">
    <location>
        <begin position="341"/>
        <end position="355"/>
    </location>
</feature>
<dbReference type="SUPFAM" id="SSF58022">
    <property type="entry name" value="XRCC4, C-terminal oligomerization domain"/>
    <property type="match status" value="1"/>
</dbReference>
<feature type="domain" description="XRCC4 coiled-coil" evidence="2">
    <location>
        <begin position="152"/>
        <end position="202"/>
    </location>
</feature>
<dbReference type="AlphaFoldDB" id="A0A9Q8ZDE4"/>
<gene>
    <name evidence="3" type="ORF">yc1106_07853</name>
</gene>
<feature type="region of interest" description="Disordered" evidence="1">
    <location>
        <begin position="212"/>
        <end position="370"/>
    </location>
</feature>
<sequence length="370" mass="41081">MSSRYIVPVHPADGRGEPVVIEVLQEGSHPLDVRLVGCEGESPYVTSIRHSNLTGLRLKFKGTDGEWAAILSHFLLMKQPEIEDVHLLHGVSMVYALKNGALEISFRQDVQTIKVTLGEIILPQDDEFEFNPFEWARASAMAHTQTLQQVAKLKARVSSEQQTTAKLNAQLEEFIKTKNEAEAVMLRQFMVLLNEKKRKIRDQNRHLASAKLYQPSSVVEPKDEEITTRKPGASRRYKRKASTQAAEPSPVADSGPESNSDHMEIDQAKADEQDEEEMAEAVTPEQSDDETDEESESAPQARTRSSETLKVSSTVAHSSTEEGVATKGVPPPRVLPFSKNPMATRSRNATKQASRATGHGEDDETDDEEL</sequence>
<dbReference type="PANTHER" id="PTHR42067:SF1">
    <property type="entry name" value="MITOTIC APPARATUS PROTEIN P62"/>
    <property type="match status" value="1"/>
</dbReference>
<dbReference type="VEuPathDB" id="FungiDB:yc1106_07853"/>
<accession>A0A9Q8ZDE4</accession>
<feature type="compositionally biased region" description="Basic and acidic residues" evidence="1">
    <location>
        <begin position="259"/>
        <end position="271"/>
    </location>
</feature>
<reference evidence="3" key="1">
    <citation type="submission" date="2021-12" db="EMBL/GenBank/DDBJ databases">
        <title>Curvularia clavata genome.</title>
        <authorList>
            <person name="Cao Y."/>
        </authorList>
    </citation>
    <scope>NUCLEOTIDE SEQUENCE</scope>
    <source>
        <strain evidence="3">Yc1106</strain>
    </source>
</reference>
<dbReference type="Gene3D" id="1.20.5.370">
    <property type="match status" value="1"/>
</dbReference>